<dbReference type="Proteomes" id="UP000736335">
    <property type="component" value="Unassembled WGS sequence"/>
</dbReference>
<reference evidence="1" key="1">
    <citation type="journal article" date="2020" name="Nat. Commun.">
        <title>Large-scale genome sequencing of mycorrhizal fungi provides insights into the early evolution of symbiotic traits.</title>
        <authorList>
            <person name="Miyauchi S."/>
            <person name="Kiss E."/>
            <person name="Kuo A."/>
            <person name="Drula E."/>
            <person name="Kohler A."/>
            <person name="Sanchez-Garcia M."/>
            <person name="Morin E."/>
            <person name="Andreopoulos B."/>
            <person name="Barry K.W."/>
            <person name="Bonito G."/>
            <person name="Buee M."/>
            <person name="Carver A."/>
            <person name="Chen C."/>
            <person name="Cichocki N."/>
            <person name="Clum A."/>
            <person name="Culley D."/>
            <person name="Crous P.W."/>
            <person name="Fauchery L."/>
            <person name="Girlanda M."/>
            <person name="Hayes R.D."/>
            <person name="Keri Z."/>
            <person name="LaButti K."/>
            <person name="Lipzen A."/>
            <person name="Lombard V."/>
            <person name="Magnuson J."/>
            <person name="Maillard F."/>
            <person name="Murat C."/>
            <person name="Nolan M."/>
            <person name="Ohm R.A."/>
            <person name="Pangilinan J."/>
            <person name="Pereira M.F."/>
            <person name="Perotto S."/>
            <person name="Peter M."/>
            <person name="Pfister S."/>
            <person name="Riley R."/>
            <person name="Sitrit Y."/>
            <person name="Stielow J.B."/>
            <person name="Szollosi G."/>
            <person name="Zifcakova L."/>
            <person name="Stursova M."/>
            <person name="Spatafora J.W."/>
            <person name="Tedersoo L."/>
            <person name="Vaario L.M."/>
            <person name="Yamada A."/>
            <person name="Yan M."/>
            <person name="Wang P."/>
            <person name="Xu J."/>
            <person name="Bruns T."/>
            <person name="Baldrian P."/>
            <person name="Vilgalys R."/>
            <person name="Dunand C."/>
            <person name="Henrissat B."/>
            <person name="Grigoriev I.V."/>
            <person name="Hibbett D."/>
            <person name="Nagy L.G."/>
            <person name="Martin F.M."/>
        </authorList>
    </citation>
    <scope>NUCLEOTIDE SEQUENCE</scope>
    <source>
        <strain evidence="1">UH-Tt-Lm1</strain>
    </source>
</reference>
<protein>
    <submittedName>
        <fullName evidence="1">Uncharacterized protein</fullName>
    </submittedName>
</protein>
<name>A0A9P6HLA0_9AGAM</name>
<comment type="caution">
    <text evidence="1">The sequence shown here is derived from an EMBL/GenBank/DDBJ whole genome shotgun (WGS) entry which is preliminary data.</text>
</comment>
<keyword evidence="2" id="KW-1185">Reference proteome</keyword>
<proteinExistence type="predicted"/>
<gene>
    <name evidence="1" type="ORF">BJ322DRAFT_1043064</name>
</gene>
<reference evidence="1" key="2">
    <citation type="submission" date="2020-11" db="EMBL/GenBank/DDBJ databases">
        <authorList>
            <consortium name="DOE Joint Genome Institute"/>
            <person name="Kuo A."/>
            <person name="Miyauchi S."/>
            <person name="Kiss E."/>
            <person name="Drula E."/>
            <person name="Kohler A."/>
            <person name="Sanchez-Garcia M."/>
            <person name="Andreopoulos B."/>
            <person name="Barry K.W."/>
            <person name="Bonito G."/>
            <person name="Buee M."/>
            <person name="Carver A."/>
            <person name="Chen C."/>
            <person name="Cichocki N."/>
            <person name="Clum A."/>
            <person name="Culley D."/>
            <person name="Crous P.W."/>
            <person name="Fauchery L."/>
            <person name="Girlanda M."/>
            <person name="Hayes R."/>
            <person name="Keri Z."/>
            <person name="Labutti K."/>
            <person name="Lipzen A."/>
            <person name="Lombard V."/>
            <person name="Magnuson J."/>
            <person name="Maillard F."/>
            <person name="Morin E."/>
            <person name="Murat C."/>
            <person name="Nolan M."/>
            <person name="Ohm R."/>
            <person name="Pangilinan J."/>
            <person name="Pereira M."/>
            <person name="Perotto S."/>
            <person name="Peter M."/>
            <person name="Riley R."/>
            <person name="Sitrit Y."/>
            <person name="Stielow B."/>
            <person name="Szollosi G."/>
            <person name="Zifcakova L."/>
            <person name="Stursova M."/>
            <person name="Spatafora J.W."/>
            <person name="Tedersoo L."/>
            <person name="Vaario L.-M."/>
            <person name="Yamada A."/>
            <person name="Yan M."/>
            <person name="Wang P."/>
            <person name="Xu J."/>
            <person name="Bruns T."/>
            <person name="Baldrian P."/>
            <person name="Vilgalys R."/>
            <person name="Henrissat B."/>
            <person name="Grigoriev I.V."/>
            <person name="Hibbett D."/>
            <person name="Nagy L.G."/>
            <person name="Martin F.M."/>
        </authorList>
    </citation>
    <scope>NUCLEOTIDE SEQUENCE</scope>
    <source>
        <strain evidence="1">UH-Tt-Lm1</strain>
    </source>
</reference>
<dbReference type="AlphaFoldDB" id="A0A9P6HLA0"/>
<evidence type="ECO:0000313" key="2">
    <source>
        <dbReference type="Proteomes" id="UP000736335"/>
    </source>
</evidence>
<dbReference type="OrthoDB" id="10250320at2759"/>
<organism evidence="1 2">
    <name type="scientific">Thelephora terrestris</name>
    <dbReference type="NCBI Taxonomy" id="56493"/>
    <lineage>
        <taxon>Eukaryota</taxon>
        <taxon>Fungi</taxon>
        <taxon>Dikarya</taxon>
        <taxon>Basidiomycota</taxon>
        <taxon>Agaricomycotina</taxon>
        <taxon>Agaricomycetes</taxon>
        <taxon>Thelephorales</taxon>
        <taxon>Thelephoraceae</taxon>
        <taxon>Thelephora</taxon>
    </lineage>
</organism>
<dbReference type="EMBL" id="WIUZ02000003">
    <property type="protein sequence ID" value="KAF9789578.1"/>
    <property type="molecule type" value="Genomic_DNA"/>
</dbReference>
<accession>A0A9P6HLA0</accession>
<sequence>MMHIHTASQIKASKHSKTLLELIMLRVNRNLVEHIVHETIDTVNKAIESPSSSRGRCKTRHPKANDFAEFAVNVIGRAEVPIAGVVTLVYINRSRPHLFVEAEEWAFHRVFLGVLILASKESVFSAAIPALTLLVPLSHPTGNPPLKIRSEIFPITMRLTPLT</sequence>
<evidence type="ECO:0000313" key="1">
    <source>
        <dbReference type="EMBL" id="KAF9789578.1"/>
    </source>
</evidence>